<dbReference type="GO" id="GO:0005634">
    <property type="term" value="C:nucleus"/>
    <property type="evidence" value="ECO:0007669"/>
    <property type="project" value="TreeGrafter"/>
</dbReference>
<dbReference type="AlphaFoldDB" id="A0A498IXB4"/>
<comment type="caution">
    <text evidence="2">The sequence shown here is derived from an EMBL/GenBank/DDBJ whole genome shotgun (WGS) entry which is preliminary data.</text>
</comment>
<dbReference type="PANTHER" id="PTHR31913">
    <property type="entry name" value="VACUOLAR IMPORT AND DEGRADATION PROTEIN 27"/>
    <property type="match status" value="1"/>
</dbReference>
<dbReference type="EMBL" id="RDQH01000336">
    <property type="protein sequence ID" value="RXH88069.1"/>
    <property type="molecule type" value="Genomic_DNA"/>
</dbReference>
<proteinExistence type="predicted"/>
<evidence type="ECO:0000313" key="3">
    <source>
        <dbReference type="Proteomes" id="UP000290289"/>
    </source>
</evidence>
<evidence type="ECO:0000313" key="2">
    <source>
        <dbReference type="EMBL" id="RXH88069.1"/>
    </source>
</evidence>
<sequence length="132" mass="14487">MRIPQSCIGPKGISFLEGSIFNNFLPVEMAPLLLGALERKIRLYSKTSIRHAKNDFPGLSPPITLIDVTYDGKLVLGTTNTYLVLICTLFTEKDGNTKIGFSSWSGNKILTPRLLKLTPLDSHLAGTDNNLP</sequence>
<reference evidence="2 3" key="1">
    <citation type="submission" date="2018-10" db="EMBL/GenBank/DDBJ databases">
        <title>A high-quality apple genome assembly.</title>
        <authorList>
            <person name="Hu J."/>
        </authorList>
    </citation>
    <scope>NUCLEOTIDE SEQUENCE [LARGE SCALE GENOMIC DNA]</scope>
    <source>
        <strain evidence="3">cv. HFTH1</strain>
        <tissue evidence="2">Young leaf</tissue>
    </source>
</reference>
<protein>
    <recommendedName>
        <fullName evidence="1">Vacuolar import/degradation Vid27 C-terminal domain-containing protein</fullName>
    </recommendedName>
</protein>
<name>A0A498IXB4_MALDO</name>
<dbReference type="PANTHER" id="PTHR31913:SF7">
    <property type="entry name" value="DEM PROTEIN"/>
    <property type="match status" value="1"/>
</dbReference>
<gene>
    <name evidence="2" type="ORF">DVH24_042140</name>
</gene>
<dbReference type="GO" id="GO:0005737">
    <property type="term" value="C:cytoplasm"/>
    <property type="evidence" value="ECO:0007669"/>
    <property type="project" value="TreeGrafter"/>
</dbReference>
<evidence type="ECO:0000259" key="1">
    <source>
        <dbReference type="Pfam" id="PF08553"/>
    </source>
</evidence>
<accession>A0A498IXB4</accession>
<dbReference type="InterPro" id="IPR013863">
    <property type="entry name" value="VID27_C"/>
</dbReference>
<organism evidence="2 3">
    <name type="scientific">Malus domestica</name>
    <name type="common">Apple</name>
    <name type="synonym">Pyrus malus</name>
    <dbReference type="NCBI Taxonomy" id="3750"/>
    <lineage>
        <taxon>Eukaryota</taxon>
        <taxon>Viridiplantae</taxon>
        <taxon>Streptophyta</taxon>
        <taxon>Embryophyta</taxon>
        <taxon>Tracheophyta</taxon>
        <taxon>Spermatophyta</taxon>
        <taxon>Magnoliopsida</taxon>
        <taxon>eudicotyledons</taxon>
        <taxon>Gunneridae</taxon>
        <taxon>Pentapetalae</taxon>
        <taxon>rosids</taxon>
        <taxon>fabids</taxon>
        <taxon>Rosales</taxon>
        <taxon>Rosaceae</taxon>
        <taxon>Amygdaloideae</taxon>
        <taxon>Maleae</taxon>
        <taxon>Malus</taxon>
    </lineage>
</organism>
<keyword evidence="3" id="KW-1185">Reference proteome</keyword>
<dbReference type="InterPro" id="IPR040458">
    <property type="entry name" value="Vid27"/>
</dbReference>
<dbReference type="Proteomes" id="UP000290289">
    <property type="component" value="Chromosome 10"/>
</dbReference>
<dbReference type="Pfam" id="PF08553">
    <property type="entry name" value="VID27"/>
    <property type="match status" value="1"/>
</dbReference>
<feature type="domain" description="Vacuolar import/degradation Vid27 C-terminal" evidence="1">
    <location>
        <begin position="40"/>
        <end position="120"/>
    </location>
</feature>